<dbReference type="AlphaFoldDB" id="A0A285U9S1"/>
<keyword evidence="2" id="KW-1185">Reference proteome</keyword>
<dbReference type="OrthoDB" id="2737136at2"/>
<sequence>MRCQIYQSSMEDWKESIPFDMNININYVYDCYFPESDGMPIEVLSLWMRESQSFPLYFCVQVEESFVEKFEQTSVHHKIKQCTSKQFKNGYLVAIIEVINSEQFCGIFPLLKVLSCMDDIVLWSTQKDCFLVGDELREESLFTQVPIDINLQEGHTVYYLPNAGTYLAIFSNDLKFSTLKNVSSFLPSSVVPILDNDD</sequence>
<dbReference type="RefSeq" id="WP_097148778.1">
    <property type="nucleotide sequence ID" value="NZ_OBQC01000003.1"/>
</dbReference>
<dbReference type="EMBL" id="OBQC01000003">
    <property type="protein sequence ID" value="SOC37306.1"/>
    <property type="molecule type" value="Genomic_DNA"/>
</dbReference>
<dbReference type="Proteomes" id="UP000219252">
    <property type="component" value="Unassembled WGS sequence"/>
</dbReference>
<name>A0A285U9S1_9BACL</name>
<accession>A0A285U9S1</accession>
<reference evidence="2" key="1">
    <citation type="submission" date="2017-08" db="EMBL/GenBank/DDBJ databases">
        <authorList>
            <person name="Varghese N."/>
            <person name="Submissions S."/>
        </authorList>
    </citation>
    <scope>NUCLEOTIDE SEQUENCE [LARGE SCALE GENOMIC DNA]</scope>
    <source>
        <strain evidence="2">JC23</strain>
    </source>
</reference>
<gene>
    <name evidence="1" type="ORF">SAMN05877842_103135</name>
</gene>
<protein>
    <submittedName>
        <fullName evidence="1">Uncharacterized protein</fullName>
    </submittedName>
</protein>
<proteinExistence type="predicted"/>
<evidence type="ECO:0000313" key="1">
    <source>
        <dbReference type="EMBL" id="SOC37306.1"/>
    </source>
</evidence>
<organism evidence="1 2">
    <name type="scientific">Ureibacillus acetophenoni</name>
    <dbReference type="NCBI Taxonomy" id="614649"/>
    <lineage>
        <taxon>Bacteria</taxon>
        <taxon>Bacillati</taxon>
        <taxon>Bacillota</taxon>
        <taxon>Bacilli</taxon>
        <taxon>Bacillales</taxon>
        <taxon>Caryophanaceae</taxon>
        <taxon>Ureibacillus</taxon>
    </lineage>
</organism>
<evidence type="ECO:0000313" key="2">
    <source>
        <dbReference type="Proteomes" id="UP000219252"/>
    </source>
</evidence>